<gene>
    <name evidence="7" type="ORF">DXU93_14480</name>
</gene>
<dbReference type="Proteomes" id="UP000257127">
    <property type="component" value="Unassembled WGS sequence"/>
</dbReference>
<dbReference type="Pfam" id="PF08281">
    <property type="entry name" value="Sigma70_r4_2"/>
    <property type="match status" value="1"/>
</dbReference>
<name>A0A3E1EUK3_9FLAO</name>
<dbReference type="GO" id="GO:0006352">
    <property type="term" value="P:DNA-templated transcription initiation"/>
    <property type="evidence" value="ECO:0007669"/>
    <property type="project" value="InterPro"/>
</dbReference>
<evidence type="ECO:0000256" key="1">
    <source>
        <dbReference type="ARBA" id="ARBA00010641"/>
    </source>
</evidence>
<dbReference type="InterPro" id="IPR036388">
    <property type="entry name" value="WH-like_DNA-bd_sf"/>
</dbReference>
<dbReference type="GO" id="GO:0003677">
    <property type="term" value="F:DNA binding"/>
    <property type="evidence" value="ECO:0007669"/>
    <property type="project" value="InterPro"/>
</dbReference>
<dbReference type="GO" id="GO:0016987">
    <property type="term" value="F:sigma factor activity"/>
    <property type="evidence" value="ECO:0007669"/>
    <property type="project" value="UniProtKB-KW"/>
</dbReference>
<dbReference type="AlphaFoldDB" id="A0A3E1EUK3"/>
<dbReference type="InterPro" id="IPR039425">
    <property type="entry name" value="RNA_pol_sigma-70-like"/>
</dbReference>
<dbReference type="InterPro" id="IPR013324">
    <property type="entry name" value="RNA_pol_sigma_r3/r4-like"/>
</dbReference>
<dbReference type="NCBIfam" id="TIGR02937">
    <property type="entry name" value="sigma70-ECF"/>
    <property type="match status" value="1"/>
</dbReference>
<feature type="domain" description="RNA polymerase sigma factor 70 region 4 type 2" evidence="6">
    <location>
        <begin position="124"/>
        <end position="175"/>
    </location>
</feature>
<dbReference type="InterPro" id="IPR007627">
    <property type="entry name" value="RNA_pol_sigma70_r2"/>
</dbReference>
<evidence type="ECO:0000256" key="3">
    <source>
        <dbReference type="ARBA" id="ARBA00023082"/>
    </source>
</evidence>
<keyword evidence="2" id="KW-0805">Transcription regulation</keyword>
<evidence type="ECO:0000256" key="4">
    <source>
        <dbReference type="ARBA" id="ARBA00023163"/>
    </source>
</evidence>
<evidence type="ECO:0000256" key="2">
    <source>
        <dbReference type="ARBA" id="ARBA00023015"/>
    </source>
</evidence>
<keyword evidence="8" id="KW-1185">Reference proteome</keyword>
<evidence type="ECO:0000259" key="5">
    <source>
        <dbReference type="Pfam" id="PF04542"/>
    </source>
</evidence>
<evidence type="ECO:0000259" key="6">
    <source>
        <dbReference type="Pfam" id="PF08281"/>
    </source>
</evidence>
<evidence type="ECO:0000313" key="7">
    <source>
        <dbReference type="EMBL" id="RFC53163.1"/>
    </source>
</evidence>
<dbReference type="Gene3D" id="1.10.1740.10">
    <property type="match status" value="1"/>
</dbReference>
<comment type="caution">
    <text evidence="7">The sequence shown here is derived from an EMBL/GenBank/DDBJ whole genome shotgun (WGS) entry which is preliminary data.</text>
</comment>
<comment type="similarity">
    <text evidence="1">Belongs to the sigma-70 factor family. ECF subfamily.</text>
</comment>
<dbReference type="OrthoDB" id="1056775at2"/>
<dbReference type="CDD" id="cd06171">
    <property type="entry name" value="Sigma70_r4"/>
    <property type="match status" value="1"/>
</dbReference>
<dbReference type="SUPFAM" id="SSF88946">
    <property type="entry name" value="Sigma2 domain of RNA polymerase sigma factors"/>
    <property type="match status" value="1"/>
</dbReference>
<dbReference type="InterPro" id="IPR013249">
    <property type="entry name" value="RNA_pol_sigma70_r4_t2"/>
</dbReference>
<proteinExistence type="inferred from homology"/>
<evidence type="ECO:0000313" key="8">
    <source>
        <dbReference type="Proteomes" id="UP000257127"/>
    </source>
</evidence>
<reference evidence="7 8" key="1">
    <citation type="submission" date="2018-08" db="EMBL/GenBank/DDBJ databases">
        <title>The draft genome squence of Brumimicrobium sp. N62.</title>
        <authorList>
            <person name="Du Z.-J."/>
            <person name="Luo H.-R."/>
        </authorList>
    </citation>
    <scope>NUCLEOTIDE SEQUENCE [LARGE SCALE GENOMIC DNA]</scope>
    <source>
        <strain evidence="7 8">N62</strain>
    </source>
</reference>
<dbReference type="SUPFAM" id="SSF88659">
    <property type="entry name" value="Sigma3 and sigma4 domains of RNA polymerase sigma factors"/>
    <property type="match status" value="1"/>
</dbReference>
<dbReference type="Pfam" id="PF04542">
    <property type="entry name" value="Sigma70_r2"/>
    <property type="match status" value="1"/>
</dbReference>
<dbReference type="InterPro" id="IPR013325">
    <property type="entry name" value="RNA_pol_sigma_r2"/>
</dbReference>
<dbReference type="Gene3D" id="1.10.10.10">
    <property type="entry name" value="Winged helix-like DNA-binding domain superfamily/Winged helix DNA-binding domain"/>
    <property type="match status" value="1"/>
</dbReference>
<feature type="domain" description="RNA polymerase sigma-70 region 2" evidence="5">
    <location>
        <begin position="24"/>
        <end position="91"/>
    </location>
</feature>
<keyword evidence="3" id="KW-0731">Sigma factor</keyword>
<dbReference type="RefSeq" id="WP_116882024.1">
    <property type="nucleotide sequence ID" value="NZ_QURB01000012.1"/>
</dbReference>
<dbReference type="PANTHER" id="PTHR43133">
    <property type="entry name" value="RNA POLYMERASE ECF-TYPE SIGMA FACTO"/>
    <property type="match status" value="1"/>
</dbReference>
<dbReference type="InterPro" id="IPR014284">
    <property type="entry name" value="RNA_pol_sigma-70_dom"/>
</dbReference>
<protein>
    <submittedName>
        <fullName evidence="7">RNA polymerase sigma factor</fullName>
    </submittedName>
</protein>
<sequence length="190" mass="22378">MEDDQLKEIIERCAAQDRSAQEQLFKLFYGKMLGVCMRYTKDHDRAQEVVQESFIKVFDKLGEFDFKGSFEGWVRRIMVNASIDAIRKRNRQPFSTDEEYVFNERSSVQEHDFDEDITKIKAEYAMEAIQELSPAYRTVFNLFVIENYSHKEIAQILDITEGTSKSNLAKAKQNLRKILSEKFVNIDHER</sequence>
<dbReference type="PANTHER" id="PTHR43133:SF46">
    <property type="entry name" value="RNA POLYMERASE SIGMA-70 FACTOR ECF SUBFAMILY"/>
    <property type="match status" value="1"/>
</dbReference>
<dbReference type="EMBL" id="QURB01000012">
    <property type="protein sequence ID" value="RFC53163.1"/>
    <property type="molecule type" value="Genomic_DNA"/>
</dbReference>
<keyword evidence="4" id="KW-0804">Transcription</keyword>
<accession>A0A3E1EUK3</accession>
<organism evidence="7 8">
    <name type="scientific">Brumimicrobium aurantiacum</name>
    <dbReference type="NCBI Taxonomy" id="1737063"/>
    <lineage>
        <taxon>Bacteria</taxon>
        <taxon>Pseudomonadati</taxon>
        <taxon>Bacteroidota</taxon>
        <taxon>Flavobacteriia</taxon>
        <taxon>Flavobacteriales</taxon>
        <taxon>Crocinitomicaceae</taxon>
        <taxon>Brumimicrobium</taxon>
    </lineage>
</organism>